<dbReference type="EMBL" id="JAOYFB010000004">
    <property type="protein sequence ID" value="KAK4014162.1"/>
    <property type="molecule type" value="Genomic_DNA"/>
</dbReference>
<feature type="compositionally biased region" description="Basic and acidic residues" evidence="1">
    <location>
        <begin position="396"/>
        <end position="408"/>
    </location>
</feature>
<comment type="caution">
    <text evidence="2">The sequence shown here is derived from an EMBL/GenBank/DDBJ whole genome shotgun (WGS) entry which is preliminary data.</text>
</comment>
<name>A0ABQ9ZMK9_9CRUS</name>
<dbReference type="InterPro" id="IPR016024">
    <property type="entry name" value="ARM-type_fold"/>
</dbReference>
<evidence type="ECO:0000313" key="3">
    <source>
        <dbReference type="Proteomes" id="UP001234178"/>
    </source>
</evidence>
<protein>
    <submittedName>
        <fullName evidence="2">Uncharacterized protein</fullName>
    </submittedName>
</protein>
<keyword evidence="3" id="KW-1185">Reference proteome</keyword>
<organism evidence="2 3">
    <name type="scientific">Daphnia magna</name>
    <dbReference type="NCBI Taxonomy" id="35525"/>
    <lineage>
        <taxon>Eukaryota</taxon>
        <taxon>Metazoa</taxon>
        <taxon>Ecdysozoa</taxon>
        <taxon>Arthropoda</taxon>
        <taxon>Crustacea</taxon>
        <taxon>Branchiopoda</taxon>
        <taxon>Diplostraca</taxon>
        <taxon>Cladocera</taxon>
        <taxon>Anomopoda</taxon>
        <taxon>Daphniidae</taxon>
        <taxon>Daphnia</taxon>
    </lineage>
</organism>
<dbReference type="SUPFAM" id="SSF48371">
    <property type="entry name" value="ARM repeat"/>
    <property type="match status" value="1"/>
</dbReference>
<gene>
    <name evidence="2" type="ORF">OUZ56_026699</name>
</gene>
<feature type="region of interest" description="Disordered" evidence="1">
    <location>
        <begin position="385"/>
        <end position="482"/>
    </location>
</feature>
<feature type="region of interest" description="Disordered" evidence="1">
    <location>
        <begin position="615"/>
        <end position="635"/>
    </location>
</feature>
<evidence type="ECO:0000256" key="1">
    <source>
        <dbReference type="SAM" id="MobiDB-lite"/>
    </source>
</evidence>
<feature type="region of interest" description="Disordered" evidence="1">
    <location>
        <begin position="284"/>
        <end position="354"/>
    </location>
</feature>
<evidence type="ECO:0000313" key="2">
    <source>
        <dbReference type="EMBL" id="KAK4014162.1"/>
    </source>
</evidence>
<accession>A0ABQ9ZMK9</accession>
<proteinExistence type="predicted"/>
<sequence length="666" mass="74920">MTFFTVAFFIGAMLLISKLFGMRRRASTSTKLRLRGLEPESEFELSKCPIQATMETLVEAGLENAAAPCLVSRLEWWKQINSYLDTLEDTPESISIVATAIEVLLTYHQLQRSEVEEDLVRALFQRALQDSRLSHVYAKLLKQMINDTRDWTQDLTSRFFQLVVAEFNRPLTHVEDFEKKLSNVKLMAAVFRRRIDGVPDEWMTDCSDTLVQCLHAGLEQSTEQLCLFLKTLLISECNDNCNLSMSQQLELTACFEALQKAALCPKGRQSLPRLEADVPIAKVHEKQAEAQSEPEKEVEEQFETPSGTQPEIQPETEKSEVEEIKTKKADLEQNREETSSTAESHNRNYAETPQANPLDRIASFGYKLFQGTSVVAVVPKDKICRPLSSTLPKNTVDPRNRQTADDVKPGPFKARPVPPTHYNEPYRPTLSKDRPIAKRIPVSKKPMTVPEMEPSLMDDKKLEGGENQSEQNVPQPELDEDSLRIRNSNASTISDSSDNSSVPDVFDITPIENKAQVEEDQPIAEAAKIQVAHKTVEASLLADNVQVPKRETQQTKRSSSDSELLIHPWNHWYEDPGEAILPPGLTSNDVAEVGEAVLLADKTMIDDKKSVVGLRDEKNPEGKGKSIKKKDTSGSDVVEIHQKIHRRQTRNCMQVFGQSDFIAGKL</sequence>
<reference evidence="2 3" key="1">
    <citation type="journal article" date="2023" name="Nucleic Acids Res.">
        <title>The hologenome of Daphnia magna reveals possible DNA methylation and microbiome-mediated evolution of the host genome.</title>
        <authorList>
            <person name="Chaturvedi A."/>
            <person name="Li X."/>
            <person name="Dhandapani V."/>
            <person name="Marshall H."/>
            <person name="Kissane S."/>
            <person name="Cuenca-Cambronero M."/>
            <person name="Asole G."/>
            <person name="Calvet F."/>
            <person name="Ruiz-Romero M."/>
            <person name="Marangio P."/>
            <person name="Guigo R."/>
            <person name="Rago D."/>
            <person name="Mirbahai L."/>
            <person name="Eastwood N."/>
            <person name="Colbourne J.K."/>
            <person name="Zhou J."/>
            <person name="Mallon E."/>
            <person name="Orsini L."/>
        </authorList>
    </citation>
    <scope>NUCLEOTIDE SEQUENCE [LARGE SCALE GENOMIC DNA]</scope>
    <source>
        <strain evidence="2">LRV0_1</strain>
    </source>
</reference>
<dbReference type="Proteomes" id="UP001234178">
    <property type="component" value="Unassembled WGS sequence"/>
</dbReference>
<feature type="compositionally biased region" description="Basic and acidic residues" evidence="1">
    <location>
        <begin position="315"/>
        <end position="348"/>
    </location>
</feature>